<dbReference type="Proteomes" id="UP000319852">
    <property type="component" value="Chromosome"/>
</dbReference>
<proteinExistence type="predicted"/>
<evidence type="ECO:0000313" key="2">
    <source>
        <dbReference type="Proteomes" id="UP000319852"/>
    </source>
</evidence>
<dbReference type="EMBL" id="CP036263">
    <property type="protein sequence ID" value="QDS98137.1"/>
    <property type="molecule type" value="Genomic_DNA"/>
</dbReference>
<reference evidence="1 2" key="1">
    <citation type="submission" date="2019-02" db="EMBL/GenBank/DDBJ databases">
        <title>Deep-cultivation of Planctomycetes and their phenomic and genomic characterization uncovers novel biology.</title>
        <authorList>
            <person name="Wiegand S."/>
            <person name="Jogler M."/>
            <person name="Boedeker C."/>
            <person name="Pinto D."/>
            <person name="Vollmers J."/>
            <person name="Rivas-Marin E."/>
            <person name="Kohn T."/>
            <person name="Peeters S.H."/>
            <person name="Heuer A."/>
            <person name="Rast P."/>
            <person name="Oberbeckmann S."/>
            <person name="Bunk B."/>
            <person name="Jeske O."/>
            <person name="Meyerdierks A."/>
            <person name="Storesund J.E."/>
            <person name="Kallscheuer N."/>
            <person name="Luecker S."/>
            <person name="Lage O.M."/>
            <person name="Pohl T."/>
            <person name="Merkel B.J."/>
            <person name="Hornburger P."/>
            <person name="Mueller R.-W."/>
            <person name="Bruemmer F."/>
            <person name="Labrenz M."/>
            <person name="Spormann A.M."/>
            <person name="Op den Camp H."/>
            <person name="Overmann J."/>
            <person name="Amann R."/>
            <person name="Jetten M.S.M."/>
            <person name="Mascher T."/>
            <person name="Medema M.H."/>
            <person name="Devos D.P."/>
            <person name="Kaster A.-K."/>
            <person name="Ovreas L."/>
            <person name="Rohde M."/>
            <person name="Galperin M.Y."/>
            <person name="Jogler C."/>
        </authorList>
    </citation>
    <scope>NUCLEOTIDE SEQUENCE [LARGE SCALE GENOMIC DNA]</scope>
    <source>
        <strain evidence="1 2">HG15A2</strain>
    </source>
</reference>
<dbReference type="KEGG" id="amob:HG15A2_14090"/>
<evidence type="ECO:0000313" key="1">
    <source>
        <dbReference type="EMBL" id="QDS98137.1"/>
    </source>
</evidence>
<organism evidence="1 2">
    <name type="scientific">Adhaeretor mobilis</name>
    <dbReference type="NCBI Taxonomy" id="1930276"/>
    <lineage>
        <taxon>Bacteria</taxon>
        <taxon>Pseudomonadati</taxon>
        <taxon>Planctomycetota</taxon>
        <taxon>Planctomycetia</taxon>
        <taxon>Pirellulales</taxon>
        <taxon>Lacipirellulaceae</taxon>
        <taxon>Adhaeretor</taxon>
    </lineage>
</organism>
<dbReference type="OrthoDB" id="272345at2"/>
<dbReference type="AlphaFoldDB" id="A0A517MTM6"/>
<dbReference type="RefSeq" id="WP_145059074.1">
    <property type="nucleotide sequence ID" value="NZ_CP036263.1"/>
</dbReference>
<protein>
    <submittedName>
        <fullName evidence="1">Uncharacterized protein</fullName>
    </submittedName>
</protein>
<accession>A0A517MTM6</accession>
<sequence length="163" mass="18607">MLNDFDVKGCTRTCSDSGVELKPGEVCYSVLKLEGLDTVRVDYSAAHWEQPSEEKLAETLGWWRFRMPTGDDEPKLAPNEVLLSLFVELAEKRSQESFRYVLGLLLVRRRVLRLEETRENEGREVLVLTSSGRGEEYHLKVALPHPQEADALQEKIDELLYAG</sequence>
<gene>
    <name evidence="1" type="ORF">HG15A2_14090</name>
</gene>
<keyword evidence="2" id="KW-1185">Reference proteome</keyword>
<name>A0A517MTM6_9BACT</name>